<evidence type="ECO:0000313" key="1">
    <source>
        <dbReference type="EMBL" id="MBV7671645.1"/>
    </source>
</evidence>
<gene>
    <name evidence="2" type="ORF">G3I29_12710</name>
    <name evidence="1" type="ORF">STHAL_19545</name>
</gene>
<dbReference type="RefSeq" id="WP_103489846.1">
    <property type="nucleotide sequence ID" value="NZ_JAAGLQ010000247.1"/>
</dbReference>
<evidence type="ECO:0000313" key="4">
    <source>
        <dbReference type="Proteomes" id="UP000735541"/>
    </source>
</evidence>
<evidence type="ECO:0000313" key="3">
    <source>
        <dbReference type="Proteomes" id="UP000471293"/>
    </source>
</evidence>
<proteinExistence type="predicted"/>
<comment type="caution">
    <text evidence="2">The sequence shown here is derived from an EMBL/GenBank/DDBJ whole genome shotgun (WGS) entry which is preliminary data.</text>
</comment>
<evidence type="ECO:0000313" key="2">
    <source>
        <dbReference type="EMBL" id="NEA16376.1"/>
    </source>
</evidence>
<accession>A0A6N9U378</accession>
<dbReference type="AlphaFoldDB" id="A0A6N9U378"/>
<sequence>MIAVVGHRDLSNRTLELVEAELRTRLERLAEGAAALVRAGSGLPLVFGRAARETGRKLTVLLPAQGVVPAPLPEPDRLAAGELLVLAEQVRLLAFDPADRDACVGADERLVKESGTLFAVWDGSHSNGRDATAHLVAFARTRGIPVEVVWPEGSVREPA</sequence>
<dbReference type="SUPFAM" id="SSF102405">
    <property type="entry name" value="MCP/YpsA-like"/>
    <property type="match status" value="1"/>
</dbReference>
<keyword evidence="4" id="KW-1185">Reference proteome</keyword>
<organism evidence="2 3">
    <name type="scientific">Streptomyces halstedii</name>
    <dbReference type="NCBI Taxonomy" id="1944"/>
    <lineage>
        <taxon>Bacteria</taxon>
        <taxon>Bacillati</taxon>
        <taxon>Actinomycetota</taxon>
        <taxon>Actinomycetes</taxon>
        <taxon>Kitasatosporales</taxon>
        <taxon>Streptomycetaceae</taxon>
        <taxon>Streptomyces</taxon>
    </lineage>
</organism>
<evidence type="ECO:0008006" key="5">
    <source>
        <dbReference type="Google" id="ProtNLM"/>
    </source>
</evidence>
<name>A0A6N9U378_STRHA</name>
<dbReference type="Gene3D" id="3.40.50.450">
    <property type="match status" value="1"/>
</dbReference>
<dbReference type="EMBL" id="JAAGLQ010000247">
    <property type="protein sequence ID" value="NEA16376.1"/>
    <property type="molecule type" value="Genomic_DNA"/>
</dbReference>
<dbReference type="EMBL" id="JAHUVW010000001">
    <property type="protein sequence ID" value="MBV7671645.1"/>
    <property type="molecule type" value="Genomic_DNA"/>
</dbReference>
<dbReference type="Proteomes" id="UP000471293">
    <property type="component" value="Unassembled WGS sequence"/>
</dbReference>
<reference evidence="1 4" key="2">
    <citation type="submission" date="2021-07" db="EMBL/GenBank/DDBJ databases">
        <title>Sequencing Streptomyces halstedii LGO-A4 genome an citrus endophytic actinomycete.</title>
        <authorList>
            <person name="Samborskyy M."/>
            <person name="Scott N."/>
            <person name="Deglau R."/>
            <person name="Dickens S."/>
            <person name="Oliveira L.G."/>
        </authorList>
    </citation>
    <scope>NUCLEOTIDE SEQUENCE [LARGE SCALE GENOMIC DNA]</scope>
    <source>
        <strain evidence="1 4">LGO-A4</strain>
    </source>
</reference>
<dbReference type="Proteomes" id="UP000735541">
    <property type="component" value="Unassembled WGS sequence"/>
</dbReference>
<protein>
    <recommendedName>
        <fullName evidence="5">Universal stress protein</fullName>
    </recommendedName>
</protein>
<reference evidence="2 3" key="1">
    <citation type="submission" date="2020-01" db="EMBL/GenBank/DDBJ databases">
        <title>Insect and environment-associated Actinomycetes.</title>
        <authorList>
            <person name="Currrie C."/>
            <person name="Chevrette M."/>
            <person name="Carlson C."/>
            <person name="Stubbendieck R."/>
            <person name="Wendt-Pienkowski E."/>
        </authorList>
    </citation>
    <scope>NUCLEOTIDE SEQUENCE [LARGE SCALE GENOMIC DNA]</scope>
    <source>
        <strain evidence="2 3">SID11342</strain>
    </source>
</reference>